<dbReference type="EMBL" id="CADCXN010000069">
    <property type="protein sequence ID" value="CAA9891413.1"/>
    <property type="molecule type" value="Genomic_DNA"/>
</dbReference>
<dbReference type="AlphaFoldDB" id="A0A8S0YAA2"/>
<proteinExistence type="predicted"/>
<evidence type="ECO:0000313" key="1">
    <source>
        <dbReference type="EMBL" id="CAA9891413.1"/>
    </source>
</evidence>
<keyword evidence="2" id="KW-1185">Reference proteome</keyword>
<dbReference type="Proteomes" id="UP000494216">
    <property type="component" value="Unassembled WGS sequence"/>
</dbReference>
<accession>A0A8S0YAA2</accession>
<protein>
    <submittedName>
        <fullName evidence="1">Uncharacterized protein</fullName>
    </submittedName>
</protein>
<organism evidence="1 2">
    <name type="scientific">Candidatus Methylobacter favarea</name>
    <dbReference type="NCBI Taxonomy" id="2707345"/>
    <lineage>
        <taxon>Bacteria</taxon>
        <taxon>Pseudomonadati</taxon>
        <taxon>Pseudomonadota</taxon>
        <taxon>Gammaproteobacteria</taxon>
        <taxon>Methylococcales</taxon>
        <taxon>Methylococcaceae</taxon>
        <taxon>Methylobacter</taxon>
    </lineage>
</organism>
<name>A0A8S0YAA2_9GAMM</name>
<gene>
    <name evidence="1" type="ORF">METHB2_40113</name>
</gene>
<reference evidence="1 2" key="1">
    <citation type="submission" date="2020-02" db="EMBL/GenBank/DDBJ databases">
        <authorList>
            <person name="Hogendoorn C."/>
        </authorList>
    </citation>
    <scope>NUCLEOTIDE SEQUENCE [LARGE SCALE GENOMIC DNA]</scope>
    <source>
        <strain evidence="1">METHB21</strain>
    </source>
</reference>
<evidence type="ECO:0000313" key="2">
    <source>
        <dbReference type="Proteomes" id="UP000494216"/>
    </source>
</evidence>
<comment type="caution">
    <text evidence="1">The sequence shown here is derived from an EMBL/GenBank/DDBJ whole genome shotgun (WGS) entry which is preliminary data.</text>
</comment>
<sequence>MITQDRTLHKETIASIRKKGENSVKTICSSNYANYTQSLQYARLPVDFELSLA</sequence>